<keyword evidence="1" id="KW-0812">Transmembrane</keyword>
<keyword evidence="1" id="KW-0472">Membrane</keyword>
<keyword evidence="1" id="KW-1133">Transmembrane helix</keyword>
<dbReference type="EMBL" id="QGKV02002055">
    <property type="protein sequence ID" value="KAF3495347.1"/>
    <property type="molecule type" value="Genomic_DNA"/>
</dbReference>
<evidence type="ECO:0008006" key="4">
    <source>
        <dbReference type="Google" id="ProtNLM"/>
    </source>
</evidence>
<feature type="transmembrane region" description="Helical" evidence="1">
    <location>
        <begin position="117"/>
        <end position="138"/>
    </location>
</feature>
<proteinExistence type="predicted"/>
<organism evidence="2 3">
    <name type="scientific">Brassica cretica</name>
    <name type="common">Mustard</name>
    <dbReference type="NCBI Taxonomy" id="69181"/>
    <lineage>
        <taxon>Eukaryota</taxon>
        <taxon>Viridiplantae</taxon>
        <taxon>Streptophyta</taxon>
        <taxon>Embryophyta</taxon>
        <taxon>Tracheophyta</taxon>
        <taxon>Spermatophyta</taxon>
        <taxon>Magnoliopsida</taxon>
        <taxon>eudicotyledons</taxon>
        <taxon>Gunneridae</taxon>
        <taxon>Pentapetalae</taxon>
        <taxon>rosids</taxon>
        <taxon>malvids</taxon>
        <taxon>Brassicales</taxon>
        <taxon>Brassicaceae</taxon>
        <taxon>Brassiceae</taxon>
        <taxon>Brassica</taxon>
    </lineage>
</organism>
<keyword evidence="3" id="KW-1185">Reference proteome</keyword>
<comment type="caution">
    <text evidence="2">The sequence shown here is derived from an EMBL/GenBank/DDBJ whole genome shotgun (WGS) entry which is preliminary data.</text>
</comment>
<sequence>MEKTMRCLLKGIQVDDRVVPGMAVKSYLLFSIICLSWKLILATFVIFLDKGNRFSDGKRVNRMIGSELGLVNGYKCIVIGYKWTDSGRFIAPLLVYWCHIIRADHGLESLRCDELQLFVFDPIFLMVGFDMVSRVSMIKYRLCFPSQKTVLLWLCHGLIIIHAIVMGLMVDGMMEREGFEVWWLRLSTIQRGVAERALWCYKNVQDGVIITTHFGTAVVGSDVKSSIVEWSFKLLTLRVIFGKGSLLENVFIDMVNCWFDEMGGKYIHPGGSGFLVIIKPKSTGVIGWDVVVKKLL</sequence>
<evidence type="ECO:0000313" key="3">
    <source>
        <dbReference type="Proteomes" id="UP000266723"/>
    </source>
</evidence>
<feature type="transmembrane region" description="Helical" evidence="1">
    <location>
        <begin position="150"/>
        <end position="170"/>
    </location>
</feature>
<name>A0ABQ7ACB0_BRACR</name>
<evidence type="ECO:0000313" key="2">
    <source>
        <dbReference type="EMBL" id="KAF3495347.1"/>
    </source>
</evidence>
<feature type="transmembrane region" description="Helical" evidence="1">
    <location>
        <begin position="27"/>
        <end position="48"/>
    </location>
</feature>
<accession>A0ABQ7ACB0</accession>
<dbReference type="Proteomes" id="UP000266723">
    <property type="component" value="Unassembled WGS sequence"/>
</dbReference>
<evidence type="ECO:0000256" key="1">
    <source>
        <dbReference type="SAM" id="Phobius"/>
    </source>
</evidence>
<reference evidence="2 3" key="1">
    <citation type="journal article" date="2020" name="BMC Genomics">
        <title>Intraspecific diversification of the crop wild relative Brassica cretica Lam. using demographic model selection.</title>
        <authorList>
            <person name="Kioukis A."/>
            <person name="Michalopoulou V.A."/>
            <person name="Briers L."/>
            <person name="Pirintsos S."/>
            <person name="Studholme D.J."/>
            <person name="Pavlidis P."/>
            <person name="Sarris P.F."/>
        </authorList>
    </citation>
    <scope>NUCLEOTIDE SEQUENCE [LARGE SCALE GENOMIC DNA]</scope>
    <source>
        <strain evidence="3">cv. PFS-1207/04</strain>
    </source>
</reference>
<gene>
    <name evidence="2" type="ORF">DY000_02055488</name>
</gene>
<protein>
    <recommendedName>
        <fullName evidence="4">Reverse transcriptase zinc-binding domain-containing protein</fullName>
    </recommendedName>
</protein>